<evidence type="ECO:0000313" key="2">
    <source>
        <dbReference type="Proteomes" id="UP000654345"/>
    </source>
</evidence>
<accession>A0ABQ3V6E9</accession>
<evidence type="ECO:0000313" key="1">
    <source>
        <dbReference type="EMBL" id="GHO60794.1"/>
    </source>
</evidence>
<proteinExistence type="predicted"/>
<keyword evidence="2" id="KW-1185">Reference proteome</keyword>
<dbReference type="EMBL" id="BNJG01000006">
    <property type="protein sequence ID" value="GHO60794.1"/>
    <property type="molecule type" value="Genomic_DNA"/>
</dbReference>
<reference evidence="1 2" key="1">
    <citation type="journal article" date="2021" name="Int. J. Syst. Evol. Microbiol.">
        <title>Reticulibacter mediterranei gen. nov., sp. nov., within the new family Reticulibacteraceae fam. nov., and Ktedonospora formicarum gen. nov., sp. nov., Ktedonobacter robiniae sp. nov., Dictyobacter formicarum sp. nov. and Dictyobacter arantiisoli sp. nov., belonging to the class Ktedonobacteria.</title>
        <authorList>
            <person name="Yabe S."/>
            <person name="Zheng Y."/>
            <person name="Wang C.M."/>
            <person name="Sakai Y."/>
            <person name="Abe K."/>
            <person name="Yokota A."/>
            <person name="Donadio S."/>
            <person name="Cavaletti L."/>
            <person name="Monciardini P."/>
        </authorList>
    </citation>
    <scope>NUCLEOTIDE SEQUENCE [LARGE SCALE GENOMIC DNA]</scope>
    <source>
        <strain evidence="1 2">SOSP1-30</strain>
    </source>
</reference>
<dbReference type="Proteomes" id="UP000654345">
    <property type="component" value="Unassembled WGS sequence"/>
</dbReference>
<organism evidence="1 2">
    <name type="scientific">Ktedonobacter robiniae</name>
    <dbReference type="NCBI Taxonomy" id="2778365"/>
    <lineage>
        <taxon>Bacteria</taxon>
        <taxon>Bacillati</taxon>
        <taxon>Chloroflexota</taxon>
        <taxon>Ktedonobacteria</taxon>
        <taxon>Ktedonobacterales</taxon>
        <taxon>Ktedonobacteraceae</taxon>
        <taxon>Ktedonobacter</taxon>
    </lineage>
</organism>
<gene>
    <name evidence="1" type="ORF">KSB_92690</name>
</gene>
<name>A0ABQ3V6E9_9CHLR</name>
<comment type="caution">
    <text evidence="1">The sequence shown here is derived from an EMBL/GenBank/DDBJ whole genome shotgun (WGS) entry which is preliminary data.</text>
</comment>
<dbReference type="RefSeq" id="WP_236039164.1">
    <property type="nucleotide sequence ID" value="NZ_BNJG01000006.1"/>
</dbReference>
<sequence>MDDTHPLTTLIHTLGDTNDHGQNTLHMQLPDGRSIDLTPEQALDFVTWLAPHMPDLPETLATWLAQQSPPSPDPDLPPLEPYCVVECSPLDGCFHIVDFGLDLP</sequence>
<protein>
    <submittedName>
        <fullName evidence="1">Uncharacterized protein</fullName>
    </submittedName>
</protein>